<gene>
    <name evidence="5" type="primary">darP</name>
    <name evidence="7" type="ordered locus">Lcho_1222</name>
</gene>
<dbReference type="Pfam" id="PF04751">
    <property type="entry name" value="DarP"/>
    <property type="match status" value="1"/>
</dbReference>
<dbReference type="InterPro" id="IPR006839">
    <property type="entry name" value="DarP"/>
</dbReference>
<keyword evidence="3 5" id="KW-0699">rRNA-binding</keyword>
<dbReference type="Proteomes" id="UP000001693">
    <property type="component" value="Chromosome"/>
</dbReference>
<dbReference type="EMBL" id="CP001013">
    <property type="protein sequence ID" value="ACB33491.1"/>
    <property type="molecule type" value="Genomic_DNA"/>
</dbReference>
<comment type="similarity">
    <text evidence="5">Belongs to the DarP family.</text>
</comment>
<evidence type="ECO:0000256" key="6">
    <source>
        <dbReference type="SAM" id="MobiDB-lite"/>
    </source>
</evidence>
<comment type="subcellular location">
    <subcellularLocation>
        <location evidence="5">Cytoplasm</location>
    </subcellularLocation>
    <text evidence="5">Associates with late stage pre-50S ribosomal subunits.</text>
</comment>
<organism evidence="7 8">
    <name type="scientific">Leptothrix cholodnii (strain ATCC 51168 / LMG 8142 / SP-6)</name>
    <name type="common">Leptothrix discophora (strain SP-6)</name>
    <dbReference type="NCBI Taxonomy" id="395495"/>
    <lineage>
        <taxon>Bacteria</taxon>
        <taxon>Pseudomonadati</taxon>
        <taxon>Pseudomonadota</taxon>
        <taxon>Betaproteobacteria</taxon>
        <taxon>Burkholderiales</taxon>
        <taxon>Sphaerotilaceae</taxon>
        <taxon>Leptothrix</taxon>
    </lineage>
</organism>
<proteinExistence type="inferred from homology"/>
<evidence type="ECO:0000256" key="2">
    <source>
        <dbReference type="ARBA" id="ARBA00022517"/>
    </source>
</evidence>
<dbReference type="HOGENOM" id="CLU_106757_1_0_4"/>
<name>B1Y5A3_LEPCP</name>
<comment type="function">
    <text evidence="5">Member of a network of 50S ribosomal subunit biogenesis factors which assembles along the 30S-50S interface, preventing incorrect 23S rRNA structures from forming. Promotes peptidyl transferase center (PTC) maturation.</text>
</comment>
<dbReference type="HAMAP" id="MF_00765">
    <property type="entry name" value="DarP"/>
    <property type="match status" value="1"/>
</dbReference>
<keyword evidence="4 5" id="KW-0694">RNA-binding</keyword>
<evidence type="ECO:0000256" key="1">
    <source>
        <dbReference type="ARBA" id="ARBA00022490"/>
    </source>
</evidence>
<accession>B1Y5A3</accession>
<evidence type="ECO:0000313" key="7">
    <source>
        <dbReference type="EMBL" id="ACB33491.1"/>
    </source>
</evidence>
<feature type="region of interest" description="Disordered" evidence="6">
    <location>
        <begin position="1"/>
        <end position="46"/>
    </location>
</feature>
<dbReference type="AlphaFoldDB" id="B1Y5A3"/>
<evidence type="ECO:0000256" key="4">
    <source>
        <dbReference type="ARBA" id="ARBA00022884"/>
    </source>
</evidence>
<dbReference type="RefSeq" id="WP_012346253.1">
    <property type="nucleotide sequence ID" value="NC_010524.1"/>
</dbReference>
<dbReference type="PIRSF" id="PIRSF016183">
    <property type="entry name" value="UCP016183"/>
    <property type="match status" value="1"/>
</dbReference>
<evidence type="ECO:0000313" key="8">
    <source>
        <dbReference type="Proteomes" id="UP000001693"/>
    </source>
</evidence>
<dbReference type="PANTHER" id="PTHR38101">
    <property type="entry name" value="UPF0307 PROTEIN YJGA"/>
    <property type="match status" value="1"/>
</dbReference>
<protein>
    <recommendedName>
        <fullName evidence="5">Dual-action ribosomal maturation protein DarP</fullName>
    </recommendedName>
    <alternativeName>
        <fullName evidence="5">Large ribosomal subunit assembly factor DarP</fullName>
    </alternativeName>
</protein>
<dbReference type="NCBIfam" id="NF003593">
    <property type="entry name" value="PRK05255.1-1"/>
    <property type="match status" value="1"/>
</dbReference>
<evidence type="ECO:0000256" key="3">
    <source>
        <dbReference type="ARBA" id="ARBA00022730"/>
    </source>
</evidence>
<dbReference type="SUPFAM" id="SSF158710">
    <property type="entry name" value="PSPTO4464-like"/>
    <property type="match status" value="1"/>
</dbReference>
<keyword evidence="2 5" id="KW-0690">Ribosome biogenesis</keyword>
<dbReference type="CDD" id="cd16331">
    <property type="entry name" value="YjgA-like"/>
    <property type="match status" value="1"/>
</dbReference>
<reference evidence="7 8" key="1">
    <citation type="submission" date="2008-03" db="EMBL/GenBank/DDBJ databases">
        <title>Complete sequence of Leptothrix cholodnii SP-6.</title>
        <authorList>
            <consortium name="US DOE Joint Genome Institute"/>
            <person name="Copeland A."/>
            <person name="Lucas S."/>
            <person name="Lapidus A."/>
            <person name="Glavina del Rio T."/>
            <person name="Dalin E."/>
            <person name="Tice H."/>
            <person name="Bruce D."/>
            <person name="Goodwin L."/>
            <person name="Pitluck S."/>
            <person name="Chertkov O."/>
            <person name="Brettin T."/>
            <person name="Detter J.C."/>
            <person name="Han C."/>
            <person name="Kuske C.R."/>
            <person name="Schmutz J."/>
            <person name="Larimer F."/>
            <person name="Land M."/>
            <person name="Hauser L."/>
            <person name="Kyrpides N."/>
            <person name="Lykidis A."/>
            <person name="Emerson D."/>
            <person name="Richardson P."/>
        </authorList>
    </citation>
    <scope>NUCLEOTIDE SEQUENCE [LARGE SCALE GENOMIC DNA]</scope>
    <source>
        <strain evidence="8">ATCC 51168 / LMG 8142 / SP-6</strain>
    </source>
</reference>
<evidence type="ECO:0000256" key="5">
    <source>
        <dbReference type="HAMAP-Rule" id="MF_00765"/>
    </source>
</evidence>
<dbReference type="GO" id="GO:1902626">
    <property type="term" value="P:assembly of large subunit precursor of preribosome"/>
    <property type="evidence" value="ECO:0007669"/>
    <property type="project" value="UniProtKB-UniRule"/>
</dbReference>
<dbReference type="GO" id="GO:0043022">
    <property type="term" value="F:ribosome binding"/>
    <property type="evidence" value="ECO:0007669"/>
    <property type="project" value="UniProtKB-UniRule"/>
</dbReference>
<dbReference type="eggNOG" id="COG3028">
    <property type="taxonomic scope" value="Bacteria"/>
</dbReference>
<dbReference type="GO" id="GO:0005829">
    <property type="term" value="C:cytosol"/>
    <property type="evidence" value="ECO:0007669"/>
    <property type="project" value="TreeGrafter"/>
</dbReference>
<feature type="compositionally biased region" description="Basic and acidic residues" evidence="6">
    <location>
        <begin position="10"/>
        <end position="46"/>
    </location>
</feature>
<keyword evidence="1 5" id="KW-0963">Cytoplasm</keyword>
<dbReference type="KEGG" id="lch:Lcho_1222"/>
<dbReference type="GO" id="GO:0019843">
    <property type="term" value="F:rRNA binding"/>
    <property type="evidence" value="ECO:0007669"/>
    <property type="project" value="UniProtKB-UniRule"/>
</dbReference>
<sequence length="217" mass="24615">MRPQDIPDPESGHPDPRDNGDSGDHADAFGDEGERPSKTRLKKESHDLQALGRDLLELPPQRLAAIDMPERLRDALEEMRRTRSHEGKRRQLQYVGKIMRLIDPEPLREAVASFRVPGARETLALHEAERWRDRLVRDDGALTEWLAAHPQTDSQALRALIRNARKEEQAHVALPHDGPTERKGRAYRDLFQHVRSTLAAAERAATEAEGDEGDEDE</sequence>
<dbReference type="OrthoDB" id="5293604at2"/>
<dbReference type="PANTHER" id="PTHR38101:SF1">
    <property type="entry name" value="UPF0307 PROTEIN YJGA"/>
    <property type="match status" value="1"/>
</dbReference>
<dbReference type="Gene3D" id="1.10.60.30">
    <property type="entry name" value="PSPTO4464-like domains"/>
    <property type="match status" value="2"/>
</dbReference>
<keyword evidence="8" id="KW-1185">Reference proteome</keyword>
<dbReference type="InterPro" id="IPR023153">
    <property type="entry name" value="DarP_sf"/>
</dbReference>
<dbReference type="STRING" id="395495.Lcho_1222"/>